<reference evidence="1" key="1">
    <citation type="submission" date="2017-05" db="UniProtKB">
        <authorList>
            <consortium name="EnsemblMetazoa"/>
        </authorList>
    </citation>
    <scope>IDENTIFICATION</scope>
</reference>
<name>A0A1X7UCI5_AMPQE</name>
<dbReference type="InParanoid" id="A0A1X7UCI5"/>
<protein>
    <submittedName>
        <fullName evidence="1">Uncharacterized protein</fullName>
    </submittedName>
</protein>
<evidence type="ECO:0000313" key="1">
    <source>
        <dbReference type="EnsemblMetazoa" id="Aqu2.1.25482_001"/>
    </source>
</evidence>
<accession>A0A1X7UCI5</accession>
<sequence>RQMFIGNSHQWLIWAGA</sequence>
<proteinExistence type="predicted"/>
<dbReference type="AlphaFoldDB" id="A0A1X7UCI5"/>
<organism evidence="1">
    <name type="scientific">Amphimedon queenslandica</name>
    <name type="common">Sponge</name>
    <dbReference type="NCBI Taxonomy" id="400682"/>
    <lineage>
        <taxon>Eukaryota</taxon>
        <taxon>Metazoa</taxon>
        <taxon>Porifera</taxon>
        <taxon>Demospongiae</taxon>
        <taxon>Heteroscleromorpha</taxon>
        <taxon>Haplosclerida</taxon>
        <taxon>Niphatidae</taxon>
        <taxon>Amphimedon</taxon>
    </lineage>
</organism>
<dbReference type="EnsemblMetazoa" id="Aqu2.1.25482_001">
    <property type="protein sequence ID" value="Aqu2.1.25482_001"/>
    <property type="gene ID" value="Aqu2.1.25482"/>
</dbReference>